<dbReference type="Pfam" id="PF13637">
    <property type="entry name" value="Ank_4"/>
    <property type="match status" value="1"/>
</dbReference>
<accession>G4YXM2</accession>
<dbReference type="Proteomes" id="UP000002640">
    <property type="component" value="Unassembled WGS sequence"/>
</dbReference>
<dbReference type="EMBL" id="JH159152">
    <property type="protein sequence ID" value="EGZ24511.1"/>
    <property type="molecule type" value="Genomic_DNA"/>
</dbReference>
<dbReference type="InterPro" id="IPR002110">
    <property type="entry name" value="Ankyrin_rpt"/>
</dbReference>
<dbReference type="PANTHER" id="PTHR46586">
    <property type="entry name" value="ANKYRIN REPEAT-CONTAINING PROTEIN"/>
    <property type="match status" value="1"/>
</dbReference>
<gene>
    <name evidence="2" type="ORF">PHYSODRAFT_325623</name>
</gene>
<protein>
    <submittedName>
        <fullName evidence="2">Uncharacterized protein</fullName>
    </submittedName>
</protein>
<feature type="chain" id="PRO_5003471632" evidence="1">
    <location>
        <begin position="21"/>
        <end position="440"/>
    </location>
</feature>
<name>G4YXM2_PHYSP</name>
<dbReference type="Pfam" id="PF12796">
    <property type="entry name" value="Ank_2"/>
    <property type="match status" value="1"/>
</dbReference>
<dbReference type="RefSeq" id="XP_009519799.1">
    <property type="nucleotide sequence ID" value="XM_009521504.1"/>
</dbReference>
<evidence type="ECO:0000313" key="3">
    <source>
        <dbReference type="Proteomes" id="UP000002640"/>
    </source>
</evidence>
<sequence length="440" mass="48767">MNFKASLAVVLAAVVATIAAADMFHCEDSACGPPFVEDFELTACCKRQNDLRIQALDHVVAMIDDFADSSRESEKFSPARAPAMGSLQLMQQLHENLSFALDYEVAVAAALSGDLPLLKWIKATEPSLFGRQNSWAELVAFTAAAERGCLETVQWLVETFPNAVWSLGPAALGGHLDVVKRLHVHANLDGAQLNFPMGLFDELTFALCSQYVEECSGNKVKLDAVTWRFSDRRASRGSDAMDWAARRGQLEVLQWLQANRSERCSTDAVLSAAEAGHMEILVWLHEYHSDMWLPKAMDCAARGGKLDVIKWLYANRSEGCTTSAIDWAAEKGLLEIVKWLHENRSEGCCTTRAMNGAAENGHLDVVKWLHEHRREGCTTEAVDMAAGYGHLEVLQFLYANRTEGGTAQALVLAEQGEMHHVLRWFEEHHIDLPIPGEMED</sequence>
<dbReference type="PANTHER" id="PTHR46586:SF3">
    <property type="entry name" value="ANKYRIN REPEAT-CONTAINING PROTEIN"/>
    <property type="match status" value="1"/>
</dbReference>
<feature type="signal peptide" evidence="1">
    <location>
        <begin position="1"/>
        <end position="20"/>
    </location>
</feature>
<dbReference type="KEGG" id="psoj:PHYSODRAFT_325623"/>
<dbReference type="SUPFAM" id="SSF48403">
    <property type="entry name" value="Ankyrin repeat"/>
    <property type="match status" value="1"/>
</dbReference>
<proteinExistence type="predicted"/>
<keyword evidence="1" id="KW-0732">Signal</keyword>
<reference evidence="2 3" key="1">
    <citation type="journal article" date="2006" name="Science">
        <title>Phytophthora genome sequences uncover evolutionary origins and mechanisms of pathogenesis.</title>
        <authorList>
            <person name="Tyler B.M."/>
            <person name="Tripathy S."/>
            <person name="Zhang X."/>
            <person name="Dehal P."/>
            <person name="Jiang R.H."/>
            <person name="Aerts A."/>
            <person name="Arredondo F.D."/>
            <person name="Baxter L."/>
            <person name="Bensasson D."/>
            <person name="Beynon J.L."/>
            <person name="Chapman J."/>
            <person name="Damasceno C.M."/>
            <person name="Dorrance A.E."/>
            <person name="Dou D."/>
            <person name="Dickerman A.W."/>
            <person name="Dubchak I.L."/>
            <person name="Garbelotto M."/>
            <person name="Gijzen M."/>
            <person name="Gordon S.G."/>
            <person name="Govers F."/>
            <person name="Grunwald N.J."/>
            <person name="Huang W."/>
            <person name="Ivors K.L."/>
            <person name="Jones R.W."/>
            <person name="Kamoun S."/>
            <person name="Krampis K."/>
            <person name="Lamour K.H."/>
            <person name="Lee M.K."/>
            <person name="McDonald W.H."/>
            <person name="Medina M."/>
            <person name="Meijer H.J."/>
            <person name="Nordberg E.K."/>
            <person name="Maclean D.J."/>
            <person name="Ospina-Giraldo M.D."/>
            <person name="Morris P.F."/>
            <person name="Phuntumart V."/>
            <person name="Putnam N.H."/>
            <person name="Rash S."/>
            <person name="Rose J.K."/>
            <person name="Sakihama Y."/>
            <person name="Salamov A.A."/>
            <person name="Savidor A."/>
            <person name="Scheuring C.F."/>
            <person name="Smith B.M."/>
            <person name="Sobral B.W."/>
            <person name="Terry A."/>
            <person name="Torto-Alalibo T.A."/>
            <person name="Win J."/>
            <person name="Xu Z."/>
            <person name="Zhang H."/>
            <person name="Grigoriev I.V."/>
            <person name="Rokhsar D.S."/>
            <person name="Boore J.L."/>
        </authorList>
    </citation>
    <scope>NUCLEOTIDE SEQUENCE [LARGE SCALE GENOMIC DNA]</scope>
    <source>
        <strain evidence="2 3">P6497</strain>
    </source>
</reference>
<dbReference type="InParanoid" id="G4YXM2"/>
<dbReference type="Gene3D" id="1.25.40.20">
    <property type="entry name" value="Ankyrin repeat-containing domain"/>
    <property type="match status" value="1"/>
</dbReference>
<organism evidence="2 3">
    <name type="scientific">Phytophthora sojae (strain P6497)</name>
    <name type="common">Soybean stem and root rot agent</name>
    <name type="synonym">Phytophthora megasperma f. sp. glycines</name>
    <dbReference type="NCBI Taxonomy" id="1094619"/>
    <lineage>
        <taxon>Eukaryota</taxon>
        <taxon>Sar</taxon>
        <taxon>Stramenopiles</taxon>
        <taxon>Oomycota</taxon>
        <taxon>Peronosporomycetes</taxon>
        <taxon>Peronosporales</taxon>
        <taxon>Peronosporaceae</taxon>
        <taxon>Phytophthora</taxon>
    </lineage>
</organism>
<dbReference type="InterPro" id="IPR036770">
    <property type="entry name" value="Ankyrin_rpt-contain_sf"/>
</dbReference>
<evidence type="ECO:0000256" key="1">
    <source>
        <dbReference type="SAM" id="SignalP"/>
    </source>
</evidence>
<dbReference type="SMR" id="G4YXM2"/>
<dbReference type="InterPro" id="IPR052050">
    <property type="entry name" value="SecEffector_AnkRepeat"/>
</dbReference>
<dbReference type="AlphaFoldDB" id="G4YXM2"/>
<evidence type="ECO:0000313" key="2">
    <source>
        <dbReference type="EMBL" id="EGZ24511.1"/>
    </source>
</evidence>
<dbReference type="GeneID" id="20645290"/>
<keyword evidence="3" id="KW-1185">Reference proteome</keyword>